<dbReference type="OrthoDB" id="163794at2759"/>
<evidence type="ECO:0000313" key="7">
    <source>
        <dbReference type="EMBL" id="KAF9483890.1"/>
    </source>
</evidence>
<evidence type="ECO:0000256" key="5">
    <source>
        <dbReference type="ARBA" id="ARBA00023136"/>
    </source>
</evidence>
<sequence>MAFAFPSLLSRNVLHSSAKNIHLSFPYIKLNFGSPLKTAINSLKFQHTSKYTVARTVRNTAYKEKTGISFLLKGATIAGVGLGLANQRNSIIYCDEPQVKPKPTPFVYPEERGPPPTSSVSLYELGFGTVAGLCAGVFVKKGAKAMAWFLGGIFVLLQYLGSTSLIRVNWTKMSSRFESMFHSNDPATGASRPPNVLSLWNWLIDFLTADFQPRASFVAGFALGLRVG</sequence>
<dbReference type="Proteomes" id="UP000807469">
    <property type="component" value="Unassembled WGS sequence"/>
</dbReference>
<comment type="similarity">
    <text evidence="2">Belongs to the FUN14 family.</text>
</comment>
<accession>A0A9P5ZBM5</accession>
<evidence type="ECO:0000256" key="2">
    <source>
        <dbReference type="ARBA" id="ARBA00009160"/>
    </source>
</evidence>
<evidence type="ECO:0000256" key="3">
    <source>
        <dbReference type="ARBA" id="ARBA00022692"/>
    </source>
</evidence>
<keyword evidence="4 6" id="KW-1133">Transmembrane helix</keyword>
<reference evidence="7" key="1">
    <citation type="submission" date="2020-11" db="EMBL/GenBank/DDBJ databases">
        <authorList>
            <consortium name="DOE Joint Genome Institute"/>
            <person name="Ahrendt S."/>
            <person name="Riley R."/>
            <person name="Andreopoulos W."/>
            <person name="Labutti K."/>
            <person name="Pangilinan J."/>
            <person name="Ruiz-Duenas F.J."/>
            <person name="Barrasa J.M."/>
            <person name="Sanchez-Garcia M."/>
            <person name="Camarero S."/>
            <person name="Miyauchi S."/>
            <person name="Serrano A."/>
            <person name="Linde D."/>
            <person name="Babiker R."/>
            <person name="Drula E."/>
            <person name="Ayuso-Fernandez I."/>
            <person name="Pacheco R."/>
            <person name="Padilla G."/>
            <person name="Ferreira P."/>
            <person name="Barriuso J."/>
            <person name="Kellner H."/>
            <person name="Castanera R."/>
            <person name="Alfaro M."/>
            <person name="Ramirez L."/>
            <person name="Pisabarro A.G."/>
            <person name="Kuo A."/>
            <person name="Tritt A."/>
            <person name="Lipzen A."/>
            <person name="He G."/>
            <person name="Yan M."/>
            <person name="Ng V."/>
            <person name="Cullen D."/>
            <person name="Martin F."/>
            <person name="Rosso M.-N."/>
            <person name="Henrissat B."/>
            <person name="Hibbett D."/>
            <person name="Martinez A.T."/>
            <person name="Grigoriev I.V."/>
        </authorList>
    </citation>
    <scope>NUCLEOTIDE SEQUENCE</scope>
    <source>
        <strain evidence="7">CIRM-BRFM 674</strain>
    </source>
</reference>
<keyword evidence="3 6" id="KW-0812">Transmembrane</keyword>
<dbReference type="EMBL" id="MU155149">
    <property type="protein sequence ID" value="KAF9483890.1"/>
    <property type="molecule type" value="Genomic_DNA"/>
</dbReference>
<evidence type="ECO:0000256" key="4">
    <source>
        <dbReference type="ARBA" id="ARBA00022989"/>
    </source>
</evidence>
<protein>
    <recommendedName>
        <fullName evidence="9">FUN14 family protein</fullName>
    </recommendedName>
</protein>
<comment type="subcellular location">
    <subcellularLocation>
        <location evidence="1">Membrane</location>
    </subcellularLocation>
</comment>
<evidence type="ECO:0000313" key="8">
    <source>
        <dbReference type="Proteomes" id="UP000807469"/>
    </source>
</evidence>
<evidence type="ECO:0008006" key="9">
    <source>
        <dbReference type="Google" id="ProtNLM"/>
    </source>
</evidence>
<organism evidence="7 8">
    <name type="scientific">Pholiota conissans</name>
    <dbReference type="NCBI Taxonomy" id="109636"/>
    <lineage>
        <taxon>Eukaryota</taxon>
        <taxon>Fungi</taxon>
        <taxon>Dikarya</taxon>
        <taxon>Basidiomycota</taxon>
        <taxon>Agaricomycotina</taxon>
        <taxon>Agaricomycetes</taxon>
        <taxon>Agaricomycetidae</taxon>
        <taxon>Agaricales</taxon>
        <taxon>Agaricineae</taxon>
        <taxon>Strophariaceae</taxon>
        <taxon>Pholiota</taxon>
    </lineage>
</organism>
<dbReference type="PANTHER" id="PTHR21346">
    <property type="entry name" value="FUN14 DOMAIN CONTAINING"/>
    <property type="match status" value="1"/>
</dbReference>
<gene>
    <name evidence="7" type="ORF">BDN70DRAFT_246158</name>
</gene>
<feature type="transmembrane region" description="Helical" evidence="6">
    <location>
        <begin position="145"/>
        <end position="166"/>
    </location>
</feature>
<dbReference type="GO" id="GO:0016020">
    <property type="term" value="C:membrane"/>
    <property type="evidence" value="ECO:0007669"/>
    <property type="project" value="UniProtKB-SubCell"/>
</dbReference>
<keyword evidence="5 6" id="KW-0472">Membrane</keyword>
<proteinExistence type="inferred from homology"/>
<evidence type="ECO:0000256" key="6">
    <source>
        <dbReference type="SAM" id="Phobius"/>
    </source>
</evidence>
<dbReference type="Pfam" id="PF04930">
    <property type="entry name" value="FUN14"/>
    <property type="match status" value="1"/>
</dbReference>
<name>A0A9P5ZBM5_9AGAR</name>
<keyword evidence="8" id="KW-1185">Reference proteome</keyword>
<comment type="caution">
    <text evidence="7">The sequence shown here is derived from an EMBL/GenBank/DDBJ whole genome shotgun (WGS) entry which is preliminary data.</text>
</comment>
<evidence type="ECO:0000256" key="1">
    <source>
        <dbReference type="ARBA" id="ARBA00004370"/>
    </source>
</evidence>
<dbReference type="AlphaFoldDB" id="A0A9P5ZBM5"/>
<dbReference type="PANTHER" id="PTHR21346:SF10">
    <property type="entry name" value="TRANSMEMBRANE PROTEIN"/>
    <property type="match status" value="1"/>
</dbReference>
<dbReference type="InterPro" id="IPR007014">
    <property type="entry name" value="FUN14"/>
</dbReference>